<protein>
    <recommendedName>
        <fullName evidence="4">YCII-related domain-containing protein</fullName>
    </recommendedName>
</protein>
<sequence>MIPTLSRLKLATRAMTMTNKKQLPLFYAICPDYDTNPSETLQRRLKVRPEHWRRAEEDKKEGVLEFGRGTVPPPSHPLHSDPNLPSNLQAMNGSIMFFRFKSTSEVWNRLKEDVYYTGDVWDKDKIQVGEFIKLPGEGEEA</sequence>
<feature type="region of interest" description="Disordered" evidence="1">
    <location>
        <begin position="56"/>
        <end position="84"/>
    </location>
</feature>
<organism evidence="2 3">
    <name type="scientific">Kwoniella bestiolae CBS 10118</name>
    <dbReference type="NCBI Taxonomy" id="1296100"/>
    <lineage>
        <taxon>Eukaryota</taxon>
        <taxon>Fungi</taxon>
        <taxon>Dikarya</taxon>
        <taxon>Basidiomycota</taxon>
        <taxon>Agaricomycotina</taxon>
        <taxon>Tremellomycetes</taxon>
        <taxon>Tremellales</taxon>
        <taxon>Cryptococcaceae</taxon>
        <taxon>Kwoniella</taxon>
    </lineage>
</organism>
<dbReference type="Gene3D" id="3.30.70.1060">
    <property type="entry name" value="Dimeric alpha+beta barrel"/>
    <property type="match status" value="1"/>
</dbReference>
<accession>A0AAJ8MBZ7</accession>
<reference evidence="2" key="2">
    <citation type="submission" date="2024-02" db="EMBL/GenBank/DDBJ databases">
        <title>Comparative genomics of Cryptococcus and Kwoniella reveals pathogenesis evolution and contrasting modes of karyotype evolution via chromosome fusion or intercentromeric recombination.</title>
        <authorList>
            <person name="Coelho M.A."/>
            <person name="David-Palma M."/>
            <person name="Shea T."/>
            <person name="Bowers K."/>
            <person name="McGinley-Smith S."/>
            <person name="Mohammad A.W."/>
            <person name="Gnirke A."/>
            <person name="Yurkov A.M."/>
            <person name="Nowrousian M."/>
            <person name="Sun S."/>
            <person name="Cuomo C.A."/>
            <person name="Heitman J."/>
        </authorList>
    </citation>
    <scope>NUCLEOTIDE SEQUENCE</scope>
    <source>
        <strain evidence="2">CBS 10118</strain>
    </source>
</reference>
<dbReference type="Proteomes" id="UP000092730">
    <property type="component" value="Chromosome 5"/>
</dbReference>
<dbReference type="PANTHER" id="PTHR33606:SF3">
    <property type="entry name" value="PROTEIN YCII"/>
    <property type="match status" value="1"/>
</dbReference>
<dbReference type="InterPro" id="IPR051807">
    <property type="entry name" value="Sec-metab_biosynth-assoc"/>
</dbReference>
<gene>
    <name evidence="2" type="ORF">I302_107176</name>
</gene>
<proteinExistence type="predicted"/>
<dbReference type="KEGG" id="kbi:30209957"/>
<reference evidence="2" key="1">
    <citation type="submission" date="2013-07" db="EMBL/GenBank/DDBJ databases">
        <authorList>
            <consortium name="The Broad Institute Genome Sequencing Platform"/>
            <person name="Cuomo C."/>
            <person name="Litvintseva A."/>
            <person name="Chen Y."/>
            <person name="Heitman J."/>
            <person name="Sun S."/>
            <person name="Springer D."/>
            <person name="Dromer F."/>
            <person name="Young S.K."/>
            <person name="Zeng Q."/>
            <person name="Gargeya S."/>
            <person name="Fitzgerald M."/>
            <person name="Abouelleil A."/>
            <person name="Alvarado L."/>
            <person name="Berlin A.M."/>
            <person name="Chapman S.B."/>
            <person name="Dewar J."/>
            <person name="Goldberg J."/>
            <person name="Griggs A."/>
            <person name="Gujja S."/>
            <person name="Hansen M."/>
            <person name="Howarth C."/>
            <person name="Imamovic A."/>
            <person name="Larimer J."/>
            <person name="McCowan C."/>
            <person name="Murphy C."/>
            <person name="Pearson M."/>
            <person name="Priest M."/>
            <person name="Roberts A."/>
            <person name="Saif S."/>
            <person name="Shea T."/>
            <person name="Sykes S."/>
            <person name="Wortman J."/>
            <person name="Nusbaum C."/>
            <person name="Birren B."/>
        </authorList>
    </citation>
    <scope>NUCLEOTIDE SEQUENCE</scope>
    <source>
        <strain evidence="2">CBS 10118</strain>
    </source>
</reference>
<evidence type="ECO:0000313" key="3">
    <source>
        <dbReference type="Proteomes" id="UP000092730"/>
    </source>
</evidence>
<dbReference type="InterPro" id="IPR011008">
    <property type="entry name" value="Dimeric_a/b-barrel"/>
</dbReference>
<keyword evidence="3" id="KW-1185">Reference proteome</keyword>
<evidence type="ECO:0000313" key="2">
    <source>
        <dbReference type="EMBL" id="WVW85139.1"/>
    </source>
</evidence>
<dbReference type="PANTHER" id="PTHR33606">
    <property type="entry name" value="PROTEIN YCII"/>
    <property type="match status" value="1"/>
</dbReference>
<dbReference type="SUPFAM" id="SSF54909">
    <property type="entry name" value="Dimeric alpha+beta barrel"/>
    <property type="match status" value="1"/>
</dbReference>
<evidence type="ECO:0000256" key="1">
    <source>
        <dbReference type="SAM" id="MobiDB-lite"/>
    </source>
</evidence>
<evidence type="ECO:0008006" key="4">
    <source>
        <dbReference type="Google" id="ProtNLM"/>
    </source>
</evidence>
<dbReference type="EMBL" id="CP144545">
    <property type="protein sequence ID" value="WVW85139.1"/>
    <property type="molecule type" value="Genomic_DNA"/>
</dbReference>
<dbReference type="GeneID" id="30209957"/>
<dbReference type="RefSeq" id="XP_019045170.2">
    <property type="nucleotide sequence ID" value="XM_019192173.2"/>
</dbReference>
<dbReference type="AlphaFoldDB" id="A0AAJ8MBZ7"/>
<name>A0AAJ8MBZ7_9TREE</name>